<comment type="caution">
    <text evidence="2">The sequence shown here is derived from an EMBL/GenBank/DDBJ whole genome shotgun (WGS) entry which is preliminary data.</text>
</comment>
<evidence type="ECO:0000313" key="2">
    <source>
        <dbReference type="EMBL" id="MDT0462140.1"/>
    </source>
</evidence>
<dbReference type="EMBL" id="JAVREY010000003">
    <property type="protein sequence ID" value="MDT0462140.1"/>
    <property type="molecule type" value="Genomic_DNA"/>
</dbReference>
<organism evidence="2 3">
    <name type="scientific">Streptomyces gibsoniae</name>
    <dbReference type="NCBI Taxonomy" id="3075529"/>
    <lineage>
        <taxon>Bacteria</taxon>
        <taxon>Bacillati</taxon>
        <taxon>Actinomycetota</taxon>
        <taxon>Actinomycetes</taxon>
        <taxon>Kitasatosporales</taxon>
        <taxon>Streptomycetaceae</taxon>
        <taxon>Streptomyces</taxon>
    </lineage>
</organism>
<name>A0ABU2TMH3_9ACTN</name>
<keyword evidence="3" id="KW-1185">Reference proteome</keyword>
<gene>
    <name evidence="2" type="ORF">RM764_03820</name>
</gene>
<sequence length="53" mass="5832">MKYGKLTFLLASAGASSLPALHATAFRLWWIVMTLTLLAAATALWRLVPRTTE</sequence>
<dbReference type="RefSeq" id="WP_311691827.1">
    <property type="nucleotide sequence ID" value="NZ_JAVREY010000003.1"/>
</dbReference>
<protein>
    <submittedName>
        <fullName evidence="2">Uncharacterized protein</fullName>
    </submittedName>
</protein>
<keyword evidence="1" id="KW-1133">Transmembrane helix</keyword>
<evidence type="ECO:0000256" key="1">
    <source>
        <dbReference type="SAM" id="Phobius"/>
    </source>
</evidence>
<reference evidence="3" key="1">
    <citation type="submission" date="2023-07" db="EMBL/GenBank/DDBJ databases">
        <title>30 novel species of actinomycetes from the DSMZ collection.</title>
        <authorList>
            <person name="Nouioui I."/>
        </authorList>
    </citation>
    <scope>NUCLEOTIDE SEQUENCE [LARGE SCALE GENOMIC DNA]</scope>
    <source>
        <strain evidence="3">DSM 41699</strain>
    </source>
</reference>
<proteinExistence type="predicted"/>
<accession>A0ABU2TMH3</accession>
<dbReference type="Proteomes" id="UP001183809">
    <property type="component" value="Unassembled WGS sequence"/>
</dbReference>
<evidence type="ECO:0000313" key="3">
    <source>
        <dbReference type="Proteomes" id="UP001183809"/>
    </source>
</evidence>
<keyword evidence="1" id="KW-0472">Membrane</keyword>
<keyword evidence="1" id="KW-0812">Transmembrane</keyword>
<feature type="transmembrane region" description="Helical" evidence="1">
    <location>
        <begin position="27"/>
        <end position="48"/>
    </location>
</feature>